<proteinExistence type="predicted"/>
<feature type="region of interest" description="Disordered" evidence="1">
    <location>
        <begin position="63"/>
        <end position="82"/>
    </location>
</feature>
<name>A0A6J7HPX1_9ZZZZ</name>
<evidence type="ECO:0000313" key="2">
    <source>
        <dbReference type="EMBL" id="CAB4919313.1"/>
    </source>
</evidence>
<gene>
    <name evidence="2" type="ORF">UFOPK3609_01307</name>
</gene>
<evidence type="ECO:0000256" key="1">
    <source>
        <dbReference type="SAM" id="MobiDB-lite"/>
    </source>
</evidence>
<dbReference type="EMBL" id="CAFBMQ010000207">
    <property type="protein sequence ID" value="CAB4919313.1"/>
    <property type="molecule type" value="Genomic_DNA"/>
</dbReference>
<organism evidence="2">
    <name type="scientific">freshwater metagenome</name>
    <dbReference type="NCBI Taxonomy" id="449393"/>
    <lineage>
        <taxon>unclassified sequences</taxon>
        <taxon>metagenomes</taxon>
        <taxon>ecological metagenomes</taxon>
    </lineage>
</organism>
<dbReference type="AlphaFoldDB" id="A0A6J7HPX1"/>
<protein>
    <submittedName>
        <fullName evidence="2">Unannotated protein</fullName>
    </submittedName>
</protein>
<accession>A0A6J7HPX1</accession>
<reference evidence="2" key="1">
    <citation type="submission" date="2020-05" db="EMBL/GenBank/DDBJ databases">
        <authorList>
            <person name="Chiriac C."/>
            <person name="Salcher M."/>
            <person name="Ghai R."/>
            <person name="Kavagutti S V."/>
        </authorList>
    </citation>
    <scope>NUCLEOTIDE SEQUENCE</scope>
</reference>
<feature type="compositionally biased region" description="Pro residues" evidence="1">
    <location>
        <begin position="73"/>
        <end position="82"/>
    </location>
</feature>
<sequence length="82" mass="8822">MTATDDAAPICSAKGCRAPATSVLVWNNPKIHTPDREKTWLACDDHRESLSQHLAMRSFLRRVDPLPGHDPAAPLPSGPPGA</sequence>